<dbReference type="RefSeq" id="WP_142787592.1">
    <property type="nucleotide sequence ID" value="NZ_VHJK01000001.1"/>
</dbReference>
<reference evidence="2 3" key="1">
    <citation type="submission" date="2019-06" db="EMBL/GenBank/DDBJ databases">
        <title>Erythrobacter insulae sp. nov., isolated from a tidal flat.</title>
        <authorList>
            <person name="Yoon J.-H."/>
        </authorList>
    </citation>
    <scope>NUCLEOTIDE SEQUENCE [LARGE SCALE GENOMIC DNA]</scope>
    <source>
        <strain evidence="2 3">JBTF-M21</strain>
    </source>
</reference>
<feature type="transmembrane region" description="Helical" evidence="1">
    <location>
        <begin position="15"/>
        <end position="37"/>
    </location>
</feature>
<dbReference type="InterPro" id="IPR004891">
    <property type="entry name" value="Mercury-R_MerC"/>
</dbReference>
<keyword evidence="1" id="KW-0812">Transmembrane</keyword>
<comment type="caution">
    <text evidence="2">The sequence shown here is derived from an EMBL/GenBank/DDBJ whole genome shotgun (WGS) entry which is preliminary data.</text>
</comment>
<protein>
    <submittedName>
        <fullName evidence="2">MerC domain-containing protein</fullName>
    </submittedName>
</protein>
<dbReference type="EMBL" id="VHJK01000001">
    <property type="protein sequence ID" value="TRD11326.1"/>
    <property type="molecule type" value="Genomic_DNA"/>
</dbReference>
<dbReference type="AlphaFoldDB" id="A0A547PB01"/>
<sequence>MPDNSTLIRRRFDRAGIMLAGLCALHCVATVLVVSALGLGGHFLLSPEIHRVGLALALIIAAVAIGWGALKHRRAAPFVTAMMGLTFMGGALAMPHGSGEAVLTIIGVALVSIGHLLNLRPFVKSA</sequence>
<name>A0A547PB01_9SPHN</name>
<keyword evidence="1" id="KW-1133">Transmembrane helix</keyword>
<dbReference type="GO" id="GO:0016020">
    <property type="term" value="C:membrane"/>
    <property type="evidence" value="ECO:0007669"/>
    <property type="project" value="InterPro"/>
</dbReference>
<proteinExistence type="predicted"/>
<accession>A0A547PB01</accession>
<dbReference type="GO" id="GO:0015097">
    <property type="term" value="F:mercury ion transmembrane transporter activity"/>
    <property type="evidence" value="ECO:0007669"/>
    <property type="project" value="InterPro"/>
</dbReference>
<dbReference type="Pfam" id="PF03203">
    <property type="entry name" value="MerC"/>
    <property type="match status" value="1"/>
</dbReference>
<evidence type="ECO:0000256" key="1">
    <source>
        <dbReference type="SAM" id="Phobius"/>
    </source>
</evidence>
<feature type="transmembrane region" description="Helical" evidence="1">
    <location>
        <begin position="49"/>
        <end position="70"/>
    </location>
</feature>
<feature type="transmembrane region" description="Helical" evidence="1">
    <location>
        <begin position="77"/>
        <end position="95"/>
    </location>
</feature>
<dbReference type="Proteomes" id="UP000316343">
    <property type="component" value="Unassembled WGS sequence"/>
</dbReference>
<keyword evidence="1" id="KW-0472">Membrane</keyword>
<gene>
    <name evidence="2" type="ORF">FGU71_05330</name>
</gene>
<organism evidence="2 3">
    <name type="scientific">Erythrobacter insulae</name>
    <dbReference type="NCBI Taxonomy" id="2584124"/>
    <lineage>
        <taxon>Bacteria</taxon>
        <taxon>Pseudomonadati</taxon>
        <taxon>Pseudomonadota</taxon>
        <taxon>Alphaproteobacteria</taxon>
        <taxon>Sphingomonadales</taxon>
        <taxon>Erythrobacteraceae</taxon>
        <taxon>Erythrobacter/Porphyrobacter group</taxon>
        <taxon>Erythrobacter</taxon>
    </lineage>
</organism>
<keyword evidence="3" id="KW-1185">Reference proteome</keyword>
<evidence type="ECO:0000313" key="3">
    <source>
        <dbReference type="Proteomes" id="UP000316343"/>
    </source>
</evidence>
<dbReference type="OrthoDB" id="6078385at2"/>
<evidence type="ECO:0000313" key="2">
    <source>
        <dbReference type="EMBL" id="TRD11326.1"/>
    </source>
</evidence>
<feature type="transmembrane region" description="Helical" evidence="1">
    <location>
        <begin position="101"/>
        <end position="119"/>
    </location>
</feature>